<protein>
    <submittedName>
        <fullName evidence="2">Uncharacterized protein</fullName>
    </submittedName>
</protein>
<reference evidence="3" key="1">
    <citation type="journal article" date="2017" name="Genome Biol.">
        <title>Comparative genomics reveals high biological diversity and specific adaptations in the industrially and medically important fungal genus Aspergillus.</title>
        <authorList>
            <person name="de Vries R.P."/>
            <person name="Riley R."/>
            <person name="Wiebenga A."/>
            <person name="Aguilar-Osorio G."/>
            <person name="Amillis S."/>
            <person name="Uchima C.A."/>
            <person name="Anderluh G."/>
            <person name="Asadollahi M."/>
            <person name="Askin M."/>
            <person name="Barry K."/>
            <person name="Battaglia E."/>
            <person name="Bayram O."/>
            <person name="Benocci T."/>
            <person name="Braus-Stromeyer S.A."/>
            <person name="Caldana C."/>
            <person name="Canovas D."/>
            <person name="Cerqueira G.C."/>
            <person name="Chen F."/>
            <person name="Chen W."/>
            <person name="Choi C."/>
            <person name="Clum A."/>
            <person name="Dos Santos R.A."/>
            <person name="Damasio A.R."/>
            <person name="Diallinas G."/>
            <person name="Emri T."/>
            <person name="Fekete E."/>
            <person name="Flipphi M."/>
            <person name="Freyberg S."/>
            <person name="Gallo A."/>
            <person name="Gournas C."/>
            <person name="Habgood R."/>
            <person name="Hainaut M."/>
            <person name="Harispe M.L."/>
            <person name="Henrissat B."/>
            <person name="Hilden K.S."/>
            <person name="Hope R."/>
            <person name="Hossain A."/>
            <person name="Karabika E."/>
            <person name="Karaffa L."/>
            <person name="Karanyi Z."/>
            <person name="Krasevec N."/>
            <person name="Kuo A."/>
            <person name="Kusch H."/>
            <person name="LaButti K."/>
            <person name="Lagendijk E.L."/>
            <person name="Lapidus A."/>
            <person name="Levasseur A."/>
            <person name="Lindquist E."/>
            <person name="Lipzen A."/>
            <person name="Logrieco A.F."/>
            <person name="MacCabe A."/>
            <person name="Maekelae M.R."/>
            <person name="Malavazi I."/>
            <person name="Melin P."/>
            <person name="Meyer V."/>
            <person name="Mielnichuk N."/>
            <person name="Miskei M."/>
            <person name="Molnar A.P."/>
            <person name="Mule G."/>
            <person name="Ngan C.Y."/>
            <person name="Orejas M."/>
            <person name="Orosz E."/>
            <person name="Ouedraogo J.P."/>
            <person name="Overkamp K.M."/>
            <person name="Park H.-S."/>
            <person name="Perrone G."/>
            <person name="Piumi F."/>
            <person name="Punt P.J."/>
            <person name="Ram A.F."/>
            <person name="Ramon A."/>
            <person name="Rauscher S."/>
            <person name="Record E."/>
            <person name="Riano-Pachon D.M."/>
            <person name="Robert V."/>
            <person name="Roehrig J."/>
            <person name="Ruller R."/>
            <person name="Salamov A."/>
            <person name="Salih N.S."/>
            <person name="Samson R.A."/>
            <person name="Sandor E."/>
            <person name="Sanguinetti M."/>
            <person name="Schuetze T."/>
            <person name="Sepcic K."/>
            <person name="Shelest E."/>
            <person name="Sherlock G."/>
            <person name="Sophianopoulou V."/>
            <person name="Squina F.M."/>
            <person name="Sun H."/>
            <person name="Susca A."/>
            <person name="Todd R.B."/>
            <person name="Tsang A."/>
            <person name="Unkles S.E."/>
            <person name="van de Wiele N."/>
            <person name="van Rossen-Uffink D."/>
            <person name="Oliveira J.V."/>
            <person name="Vesth T.C."/>
            <person name="Visser J."/>
            <person name="Yu J.-H."/>
            <person name="Zhou M."/>
            <person name="Andersen M.R."/>
            <person name="Archer D.B."/>
            <person name="Baker S.E."/>
            <person name="Benoit I."/>
            <person name="Brakhage A.A."/>
            <person name="Braus G.H."/>
            <person name="Fischer R."/>
            <person name="Frisvad J.C."/>
            <person name="Goldman G.H."/>
            <person name="Houbraken J."/>
            <person name="Oakley B."/>
            <person name="Pocsi I."/>
            <person name="Scazzocchio C."/>
            <person name="Seiboth B."/>
            <person name="vanKuyk P.A."/>
            <person name="Wortman J."/>
            <person name="Dyer P.S."/>
            <person name="Grigoriev I.V."/>
        </authorList>
    </citation>
    <scope>NUCLEOTIDE SEQUENCE [LARGE SCALE GENOMIC DNA]</scope>
    <source>
        <strain evidence="3">CBS 593.65</strain>
    </source>
</reference>
<name>A0A1L9T8T6_9EURO</name>
<evidence type="ECO:0000313" key="3">
    <source>
        <dbReference type="Proteomes" id="UP000184356"/>
    </source>
</evidence>
<sequence>MGFLTSYIESTIELSFSTVFFVVFVLITCLVVRRRKGASKVWLLVASLVSASMYTSCLFTLHAQMGFPKPKPSKY</sequence>
<organism evidence="2 3">
    <name type="scientific">Aspergillus sydowii CBS 593.65</name>
    <dbReference type="NCBI Taxonomy" id="1036612"/>
    <lineage>
        <taxon>Eukaryota</taxon>
        <taxon>Fungi</taxon>
        <taxon>Dikarya</taxon>
        <taxon>Ascomycota</taxon>
        <taxon>Pezizomycotina</taxon>
        <taxon>Eurotiomycetes</taxon>
        <taxon>Eurotiomycetidae</taxon>
        <taxon>Eurotiales</taxon>
        <taxon>Aspergillaceae</taxon>
        <taxon>Aspergillus</taxon>
        <taxon>Aspergillus subgen. Nidulantes</taxon>
    </lineage>
</organism>
<gene>
    <name evidence="2" type="ORF">ASPSYDRAFT_383091</name>
</gene>
<dbReference type="EMBL" id="KV878591">
    <property type="protein sequence ID" value="OJJ55801.1"/>
    <property type="molecule type" value="Genomic_DNA"/>
</dbReference>
<feature type="transmembrane region" description="Helical" evidence="1">
    <location>
        <begin position="12"/>
        <end position="32"/>
    </location>
</feature>
<dbReference type="Proteomes" id="UP000184356">
    <property type="component" value="Unassembled WGS sequence"/>
</dbReference>
<dbReference type="GeneID" id="63761769"/>
<keyword evidence="1" id="KW-1133">Transmembrane helix</keyword>
<evidence type="ECO:0000256" key="1">
    <source>
        <dbReference type="SAM" id="Phobius"/>
    </source>
</evidence>
<accession>A0A1L9T8T6</accession>
<dbReference type="VEuPathDB" id="FungiDB:ASPSYDRAFT_383091"/>
<evidence type="ECO:0000313" key="2">
    <source>
        <dbReference type="EMBL" id="OJJ55801.1"/>
    </source>
</evidence>
<keyword evidence="1" id="KW-0812">Transmembrane</keyword>
<dbReference type="AlphaFoldDB" id="A0A1L9T8T6"/>
<keyword evidence="1" id="KW-0472">Membrane</keyword>
<proteinExistence type="predicted"/>
<dbReference type="RefSeq" id="XP_040699607.1">
    <property type="nucleotide sequence ID" value="XM_040845696.1"/>
</dbReference>
<feature type="transmembrane region" description="Helical" evidence="1">
    <location>
        <begin position="41"/>
        <end position="63"/>
    </location>
</feature>
<keyword evidence="3" id="KW-1185">Reference proteome</keyword>